<protein>
    <submittedName>
        <fullName evidence="2">Uncharacterized protein</fullName>
    </submittedName>
</protein>
<dbReference type="AlphaFoldDB" id="A0A9J5WXZ1"/>
<feature type="region of interest" description="Disordered" evidence="1">
    <location>
        <begin position="85"/>
        <end position="105"/>
    </location>
</feature>
<comment type="caution">
    <text evidence="2">The sequence shown here is derived from an EMBL/GenBank/DDBJ whole genome shotgun (WGS) entry which is preliminary data.</text>
</comment>
<evidence type="ECO:0000313" key="3">
    <source>
        <dbReference type="Proteomes" id="UP000824120"/>
    </source>
</evidence>
<organism evidence="2 3">
    <name type="scientific">Solanum commersonii</name>
    <name type="common">Commerson's wild potato</name>
    <name type="synonym">Commerson's nightshade</name>
    <dbReference type="NCBI Taxonomy" id="4109"/>
    <lineage>
        <taxon>Eukaryota</taxon>
        <taxon>Viridiplantae</taxon>
        <taxon>Streptophyta</taxon>
        <taxon>Embryophyta</taxon>
        <taxon>Tracheophyta</taxon>
        <taxon>Spermatophyta</taxon>
        <taxon>Magnoliopsida</taxon>
        <taxon>eudicotyledons</taxon>
        <taxon>Gunneridae</taxon>
        <taxon>Pentapetalae</taxon>
        <taxon>asterids</taxon>
        <taxon>lamiids</taxon>
        <taxon>Solanales</taxon>
        <taxon>Solanaceae</taxon>
        <taxon>Solanoideae</taxon>
        <taxon>Solaneae</taxon>
        <taxon>Solanum</taxon>
    </lineage>
</organism>
<gene>
    <name evidence="2" type="ORF">H5410_050449</name>
</gene>
<evidence type="ECO:0000313" key="2">
    <source>
        <dbReference type="EMBL" id="KAG5579822.1"/>
    </source>
</evidence>
<keyword evidence="3" id="KW-1185">Reference proteome</keyword>
<accession>A0A9J5WXZ1</accession>
<dbReference type="EMBL" id="JACXVP010000010">
    <property type="protein sequence ID" value="KAG5579822.1"/>
    <property type="molecule type" value="Genomic_DNA"/>
</dbReference>
<evidence type="ECO:0000256" key="1">
    <source>
        <dbReference type="SAM" id="MobiDB-lite"/>
    </source>
</evidence>
<dbReference type="Proteomes" id="UP000824120">
    <property type="component" value="Chromosome 10"/>
</dbReference>
<name>A0A9J5WXZ1_SOLCO</name>
<sequence length="170" mass="18836">MELTKERIAKWIGDPNLLRRMVLRSTFLGDYKYILDSGPFPLGKSLSKSRSDMVDDTTLDITSSSLEGVPRLGFTTDRASKFSYLSPNRTNVGEQDNTSPDLSTGDTATSVCGVLDSSVSPTPQNGVDRYFSGEGIEKLNKLGVLISWEIGSFEEEDELIILFKKEDKKI</sequence>
<reference evidence="2 3" key="1">
    <citation type="submission" date="2020-09" db="EMBL/GenBank/DDBJ databases">
        <title>De no assembly of potato wild relative species, Solanum commersonii.</title>
        <authorList>
            <person name="Cho K."/>
        </authorList>
    </citation>
    <scope>NUCLEOTIDE SEQUENCE [LARGE SCALE GENOMIC DNA]</scope>
    <source>
        <strain evidence="2">LZ3.2</strain>
        <tissue evidence="2">Leaf</tissue>
    </source>
</reference>
<proteinExistence type="predicted"/>